<evidence type="ECO:0000256" key="1">
    <source>
        <dbReference type="SAM" id="MobiDB-lite"/>
    </source>
</evidence>
<reference evidence="3 4" key="1">
    <citation type="submission" date="2018-01" db="EMBL/GenBank/DDBJ databases">
        <title>Draft genome sequence of Sphaerisporangium sp. 7K107.</title>
        <authorList>
            <person name="Sahin N."/>
            <person name="Saygin H."/>
            <person name="Ay H."/>
        </authorList>
    </citation>
    <scope>NUCLEOTIDE SEQUENCE [LARGE SCALE GENOMIC DNA]</scope>
    <source>
        <strain evidence="3 4">7K107</strain>
    </source>
</reference>
<comment type="caution">
    <text evidence="3">The sequence shown here is derived from an EMBL/GenBank/DDBJ whole genome shotgun (WGS) entry which is preliminary data.</text>
</comment>
<accession>A0A2W2FG35</accession>
<proteinExistence type="predicted"/>
<dbReference type="InterPro" id="IPR007278">
    <property type="entry name" value="DUF397"/>
</dbReference>
<dbReference type="Proteomes" id="UP000248544">
    <property type="component" value="Unassembled WGS sequence"/>
</dbReference>
<protein>
    <recommendedName>
        <fullName evidence="2">DUF397 domain-containing protein</fullName>
    </recommendedName>
</protein>
<feature type="region of interest" description="Disordered" evidence="1">
    <location>
        <begin position="1"/>
        <end position="39"/>
    </location>
</feature>
<evidence type="ECO:0000313" key="3">
    <source>
        <dbReference type="EMBL" id="PZG34433.1"/>
    </source>
</evidence>
<sequence length="116" mass="12291">MRVPGGARGDAARHAGVRPPAGVRAQHGRLGESDPRYDRQSRLTVWERAHVNEFAKEGWVKSSYSGGGNCVEVSVASGAVGVRDSKRPGGGELRFTPAEWGAFVAGVKGGEYDLGR</sequence>
<dbReference type="Pfam" id="PF04149">
    <property type="entry name" value="DUF397"/>
    <property type="match status" value="1"/>
</dbReference>
<dbReference type="AlphaFoldDB" id="A0A2W2FG35"/>
<organism evidence="3 4">
    <name type="scientific">Spongiactinospora gelatinilytica</name>
    <dbReference type="NCBI Taxonomy" id="2666298"/>
    <lineage>
        <taxon>Bacteria</taxon>
        <taxon>Bacillati</taxon>
        <taxon>Actinomycetota</taxon>
        <taxon>Actinomycetes</taxon>
        <taxon>Streptosporangiales</taxon>
        <taxon>Streptosporangiaceae</taxon>
        <taxon>Spongiactinospora</taxon>
    </lineage>
</organism>
<feature type="domain" description="DUF397" evidence="2">
    <location>
        <begin position="58"/>
        <end position="108"/>
    </location>
</feature>
<feature type="compositionally biased region" description="Basic and acidic residues" evidence="1">
    <location>
        <begin position="29"/>
        <end position="39"/>
    </location>
</feature>
<evidence type="ECO:0000259" key="2">
    <source>
        <dbReference type="Pfam" id="PF04149"/>
    </source>
</evidence>
<keyword evidence="4" id="KW-1185">Reference proteome</keyword>
<evidence type="ECO:0000313" key="4">
    <source>
        <dbReference type="Proteomes" id="UP000248544"/>
    </source>
</evidence>
<gene>
    <name evidence="3" type="ORF">C1I98_28150</name>
</gene>
<name>A0A2W2FG35_9ACTN</name>
<dbReference type="EMBL" id="POUA01000284">
    <property type="protein sequence ID" value="PZG34433.1"/>
    <property type="molecule type" value="Genomic_DNA"/>
</dbReference>